<dbReference type="InterPro" id="IPR045857">
    <property type="entry name" value="O16G_dom_2"/>
</dbReference>
<feature type="domain" description="Glycosyl hydrolase family 13 catalytic" evidence="4">
    <location>
        <begin position="60"/>
        <end position="408"/>
    </location>
</feature>
<dbReference type="Pfam" id="PF00128">
    <property type="entry name" value="Alpha-amylase"/>
    <property type="match status" value="1"/>
</dbReference>
<feature type="binding site" evidence="3">
    <location>
        <position position="107"/>
    </location>
    <ligand>
        <name>substrate</name>
    </ligand>
</feature>
<dbReference type="EMBL" id="CP003746">
    <property type="protein sequence ID" value="AFU98220.1"/>
    <property type="molecule type" value="Genomic_DNA"/>
</dbReference>
<dbReference type="InterPro" id="IPR033746">
    <property type="entry name" value="GGa_phosphorylase"/>
</dbReference>
<keyword evidence="1" id="KW-0328">Glycosyltransferase</keyword>
<dbReference type="InterPro" id="IPR016377">
    <property type="entry name" value="Sucrose_GGa_phosphorylase-rel"/>
</dbReference>
<evidence type="ECO:0000259" key="4">
    <source>
        <dbReference type="SMART" id="SM00642"/>
    </source>
</evidence>
<dbReference type="PANTHER" id="PTHR38784:SF1">
    <property type="entry name" value="SUCROSE PHOSPHORYLASE"/>
    <property type="match status" value="1"/>
</dbReference>
<dbReference type="RefSeq" id="WP_015046393.1">
    <property type="nucleotide sequence ID" value="NC_018868.3"/>
</dbReference>
<dbReference type="HOGENOM" id="CLU_021358_0_0_6"/>
<dbReference type="PANTHER" id="PTHR38784">
    <property type="entry name" value="SUCROSE PHOSPHORYLASE"/>
    <property type="match status" value="1"/>
</dbReference>
<dbReference type="OrthoDB" id="9805159at2"/>
<accession>K4KJ61</accession>
<reference evidence="5 6" key="1">
    <citation type="journal article" date="2013" name="Genome Announc.">
        <title>Complete genome sequence of Simiduia agarivorans SA1(T), a marine bacterium able to degrade a variety of polysaccharides.</title>
        <authorList>
            <person name="Lin S.Y."/>
            <person name="Shieh W.Y."/>
            <person name="Chen J.S."/>
            <person name="Tang S.L."/>
        </authorList>
    </citation>
    <scope>NUCLEOTIDE SEQUENCE [LARGE SCALE GENOMIC DNA]</scope>
    <source>
        <strain evidence="6">DSM 21679 / JCM 13881 / BCRC 17597 / SA1</strain>
    </source>
</reference>
<gene>
    <name evidence="5" type="ordered locus">M5M_05065</name>
</gene>
<protein>
    <submittedName>
        <fullName evidence="5">Alpha amylase catalytic subunit</fullName>
    </submittedName>
</protein>
<dbReference type="SMART" id="SM00642">
    <property type="entry name" value="Aamy"/>
    <property type="match status" value="1"/>
</dbReference>
<dbReference type="InterPro" id="IPR032091">
    <property type="entry name" value="Malt_amylase-like_C"/>
</dbReference>
<evidence type="ECO:0000256" key="3">
    <source>
        <dbReference type="PIRSR" id="PIRSR003059-2"/>
    </source>
</evidence>
<dbReference type="eggNOG" id="COG0366">
    <property type="taxonomic scope" value="Bacteria"/>
</dbReference>
<dbReference type="Gene3D" id="3.20.20.80">
    <property type="entry name" value="Glycosidases"/>
    <property type="match status" value="1"/>
</dbReference>
<evidence type="ECO:0000313" key="6">
    <source>
        <dbReference type="Proteomes" id="UP000000466"/>
    </source>
</evidence>
<dbReference type="InterPro" id="IPR017853">
    <property type="entry name" value="GH"/>
</dbReference>
<sequence>MNAINLQLRQKLSDHLHIIYQQVQPELAIVDCVDELLDIMQIAADAPSPDAYANHWSERDALMITYGDSLLAPQEKPLETLKNFIDEQLAGVINSIHILPFFPYSSDDGFSVIDYSTVNESLGDWQHIRALGEQYRLMADLVINHCSARSYWFENFIKQQSPGKDYFFTASPQADLSAVVRPRTNPLLQAVETQAGTRHVWCTFSFDQVDLDFRNPEVLKQFVRIVRLYLDQGVRIFRLDAIAFLWKVPGTSSINLPETHEVVRLLRTLIEHAEPGAVIITETNIPNQENLSYFGNNNEAHWIYNFSLPPLLVQALLTGNGTHLKRWMMTMPPARNGTTYFNFIASHDGIGLRPTEGLLNDDELNALTHALEQFGGRISWRTSADGSPRPYEANIALYDALKGTIAGPDNFNFERFICAHAIMLGLEGVPAFYIHSLLATGNDYQRMEHSGHNRAINRHQWQKAQLDSQLADPNSQHARVFNALKRLIGIRAEQPAFHPNATQFTLHLGDSIFAFWRQSMDRQQNIFCLSNLAHTAQDVPLSAINLVCTDNWRELISGETLDPQAELLHLAPYQTVWISNGC</sequence>
<dbReference type="STRING" id="1117647.M5M_05065"/>
<dbReference type="Pfam" id="PF16657">
    <property type="entry name" value="Malt_amylase_C"/>
    <property type="match status" value="1"/>
</dbReference>
<dbReference type="GO" id="GO:0016757">
    <property type="term" value="F:glycosyltransferase activity"/>
    <property type="evidence" value="ECO:0007669"/>
    <property type="project" value="UniProtKB-KW"/>
</dbReference>
<dbReference type="KEGG" id="saga:M5M_05065"/>
<evidence type="ECO:0000313" key="5">
    <source>
        <dbReference type="EMBL" id="AFU98220.1"/>
    </source>
</evidence>
<dbReference type="Proteomes" id="UP000000466">
    <property type="component" value="Chromosome"/>
</dbReference>
<name>K4KJ61_SIMAS</name>
<dbReference type="CDD" id="cd11356">
    <property type="entry name" value="AmyAc_Sucrose_phosphorylase-like_1"/>
    <property type="match status" value="1"/>
</dbReference>
<dbReference type="SUPFAM" id="SSF51445">
    <property type="entry name" value="(Trans)glycosidases"/>
    <property type="match status" value="1"/>
</dbReference>
<dbReference type="GO" id="GO:0005975">
    <property type="term" value="P:carbohydrate metabolic process"/>
    <property type="evidence" value="ECO:0007669"/>
    <property type="project" value="InterPro"/>
</dbReference>
<feature type="binding site" evidence="3">
    <location>
        <position position="454"/>
    </location>
    <ligand>
        <name>substrate</name>
    </ligand>
</feature>
<dbReference type="AlphaFoldDB" id="K4KJ61"/>
<feature type="binding site" evidence="3">
    <location>
        <begin position="347"/>
        <end position="348"/>
    </location>
    <ligand>
        <name>substrate</name>
    </ligand>
</feature>
<feature type="binding site" evidence="3">
    <location>
        <begin position="238"/>
        <end position="240"/>
    </location>
    <ligand>
        <name>substrate</name>
    </ligand>
</feature>
<keyword evidence="2" id="KW-0808">Transferase</keyword>
<dbReference type="PIRSF" id="PIRSF003059">
    <property type="entry name" value="Sucrose_phosphorylase"/>
    <property type="match status" value="1"/>
</dbReference>
<dbReference type="InterPro" id="IPR006047">
    <property type="entry name" value="GH13_cat_dom"/>
</dbReference>
<evidence type="ECO:0000256" key="2">
    <source>
        <dbReference type="ARBA" id="ARBA00022679"/>
    </source>
</evidence>
<dbReference type="InterPro" id="IPR013780">
    <property type="entry name" value="Glyco_hydro_b"/>
</dbReference>
<feature type="binding site" evidence="3">
    <location>
        <position position="145"/>
    </location>
    <ligand>
        <name>substrate</name>
    </ligand>
</feature>
<dbReference type="Gene3D" id="2.60.40.1180">
    <property type="entry name" value="Golgi alpha-mannosidase II"/>
    <property type="match status" value="1"/>
</dbReference>
<dbReference type="Gene3D" id="3.90.400.10">
    <property type="entry name" value="Oligo-1,6-glucosidase, Domain 2"/>
    <property type="match status" value="1"/>
</dbReference>
<proteinExistence type="predicted"/>
<evidence type="ECO:0000256" key="1">
    <source>
        <dbReference type="ARBA" id="ARBA00022676"/>
    </source>
</evidence>
<keyword evidence="6" id="KW-1185">Reference proteome</keyword>
<organism evidence="5 6">
    <name type="scientific">Simiduia agarivorans (strain DSM 21679 / JCM 13881 / BCRC 17597 / SA1)</name>
    <dbReference type="NCBI Taxonomy" id="1117647"/>
    <lineage>
        <taxon>Bacteria</taxon>
        <taxon>Pseudomonadati</taxon>
        <taxon>Pseudomonadota</taxon>
        <taxon>Gammaproteobacteria</taxon>
        <taxon>Cellvibrionales</taxon>
        <taxon>Cellvibrionaceae</taxon>
        <taxon>Simiduia</taxon>
    </lineage>
</organism>